<dbReference type="Proteomes" id="UP000236316">
    <property type="component" value="Segment"/>
</dbReference>
<protein>
    <submittedName>
        <fullName evidence="1">Uncharacterized protein</fullName>
    </submittedName>
</protein>
<evidence type="ECO:0000313" key="1">
    <source>
        <dbReference type="EMBL" id="SNW62079.1"/>
    </source>
</evidence>
<proteinExistence type="predicted"/>
<dbReference type="RefSeq" id="YP_009448381.1">
    <property type="nucleotide sequence ID" value="NC_036594.1"/>
</dbReference>
<dbReference type="EMBL" id="LT906555">
    <property type="protein sequence ID" value="SNW62079.1"/>
    <property type="molecule type" value="Genomic_DNA"/>
</dbReference>
<dbReference type="KEGG" id="vg:35381934"/>
<dbReference type="GeneID" id="35381934"/>
<evidence type="ECO:0000313" key="2">
    <source>
        <dbReference type="Proteomes" id="UP000236316"/>
    </source>
</evidence>
<organism evidence="1">
    <name type="scientific">Orpheovirus IHUMI-LCC2</name>
    <dbReference type="NCBI Taxonomy" id="2023057"/>
    <lineage>
        <taxon>Viruses</taxon>
        <taxon>Varidnaviria</taxon>
        <taxon>Bamfordvirae</taxon>
        <taxon>Nucleocytoviricota</taxon>
        <taxon>Megaviricetes</taxon>
        <taxon>Pimascovirales</taxon>
        <taxon>Ocovirineae</taxon>
        <taxon>Orpheoviridae</taxon>
        <taxon>Alphaorpheovirus</taxon>
        <taxon>Alphaorpheovirus massiliense</taxon>
    </lineage>
</organism>
<reference evidence="1" key="1">
    <citation type="submission" date="2017-08" db="EMBL/GenBank/DDBJ databases">
        <authorList>
            <consortium name="Urmite Genomes"/>
        </authorList>
    </citation>
    <scope>NUCLEOTIDE SEQUENCE [LARGE SCALE GENOMIC DNA]</scope>
    <source>
        <strain evidence="1">IHUMI-LCC2</strain>
    </source>
</reference>
<name>A0A2I2L3M8_9VIRU</name>
<sequence length="132" mass="15277">MSEEVGFWVDTILQNYSKGNADLINKMGKNKEYCVTILSYKDLKSLGLLDDSEYNHLYNSDDYNLYNSLLYTPKYVAIQDGYQMRVSSMSWYTSKDDLSFKIMGNAYLSDAMPQYSIRFDLIKVSNSLCTIM</sequence>
<keyword evidence="2" id="KW-1185">Reference proteome</keyword>
<gene>
    <name evidence="1" type="ORF">ORPV_175</name>
</gene>
<accession>A0A2I2L3M8</accession>